<dbReference type="EMBL" id="QKOE01000001">
    <property type="protein sequence ID" value="PZA18432.1"/>
    <property type="molecule type" value="Genomic_DNA"/>
</dbReference>
<reference evidence="1 2" key="1">
    <citation type="submission" date="2018-06" db="EMBL/GenBank/DDBJ databases">
        <title>Azoarcus communis strain SWub3 genome.</title>
        <authorList>
            <person name="Zorraquino Salvo V."/>
            <person name="Toubiana D."/>
            <person name="Blumwald E."/>
        </authorList>
    </citation>
    <scope>NUCLEOTIDE SEQUENCE [LARGE SCALE GENOMIC DNA]</scope>
    <source>
        <strain evidence="1 2">SWub3</strain>
    </source>
</reference>
<keyword evidence="2" id="KW-1185">Reference proteome</keyword>
<gene>
    <name evidence="1" type="ORF">DNK49_02570</name>
</gene>
<sequence length="79" mass="8630">MQLEFAGQSGISTISKLRACAALDAAAAAPSFQMAGLLAIRFVAWQGIDDFNVEIAVPVTAVTSIHRKRWGIVWPRFQR</sequence>
<proteinExistence type="predicted"/>
<evidence type="ECO:0000313" key="2">
    <source>
        <dbReference type="Proteomes" id="UP000248259"/>
    </source>
</evidence>
<dbReference type="Proteomes" id="UP000248259">
    <property type="component" value="Unassembled WGS sequence"/>
</dbReference>
<protein>
    <submittedName>
        <fullName evidence="1">Uncharacterized protein</fullName>
    </submittedName>
</protein>
<accession>A0A323V0C5</accession>
<evidence type="ECO:0000313" key="1">
    <source>
        <dbReference type="EMBL" id="PZA18432.1"/>
    </source>
</evidence>
<comment type="caution">
    <text evidence="1">The sequence shown here is derived from an EMBL/GenBank/DDBJ whole genome shotgun (WGS) entry which is preliminary data.</text>
</comment>
<name>A0A323V0C5_9RHOO</name>
<dbReference type="AlphaFoldDB" id="A0A323V0C5"/>
<organism evidence="1 2">
    <name type="scientific">Parazoarcus communis SWub3 = DSM 12120</name>
    <dbReference type="NCBI Taxonomy" id="1121029"/>
    <lineage>
        <taxon>Bacteria</taxon>
        <taxon>Pseudomonadati</taxon>
        <taxon>Pseudomonadota</taxon>
        <taxon>Betaproteobacteria</taxon>
        <taxon>Rhodocyclales</taxon>
        <taxon>Zoogloeaceae</taxon>
        <taxon>Parazoarcus</taxon>
    </lineage>
</organism>